<keyword evidence="1" id="KW-0812">Transmembrane</keyword>
<gene>
    <name evidence="2" type="ORF">GAP41_11075</name>
</gene>
<organism evidence="2 3">
    <name type="scientific">Bacteroides uniformis</name>
    <dbReference type="NCBI Taxonomy" id="820"/>
    <lineage>
        <taxon>Bacteria</taxon>
        <taxon>Pseudomonadati</taxon>
        <taxon>Bacteroidota</taxon>
        <taxon>Bacteroidia</taxon>
        <taxon>Bacteroidales</taxon>
        <taxon>Bacteroidaceae</taxon>
        <taxon>Bacteroides</taxon>
    </lineage>
</organism>
<dbReference type="RefSeq" id="WP_130080733.1">
    <property type="nucleotide sequence ID" value="NZ_RCXX01000005.1"/>
</dbReference>
<sequence length="218" mass="25489">MSNFWKKADELVYIAAAIGPWAFIIVIIIIVGLIKGCLPDKTDPMDNSINKAREILEHVMVRDSTGNGFRVVYVTKNPVTDKRYAEIRSRQHIRDGFERLQKEAPAHFGGSLLETDICDFALYAYRFHIDDDICIHNIFVAGKQKMGFYVRPNPNLENCVTRMNYGTEQGNQYLNEQDINIYIPNGGRRYRYWKCRFLLQESDTDERFSHFTEDERLY</sequence>
<evidence type="ECO:0008006" key="4">
    <source>
        <dbReference type="Google" id="ProtNLM"/>
    </source>
</evidence>
<dbReference type="Proteomes" id="UP000431575">
    <property type="component" value="Unassembled WGS sequence"/>
</dbReference>
<protein>
    <recommendedName>
        <fullName evidence="4">Transmembrane protein</fullName>
    </recommendedName>
</protein>
<keyword evidence="1" id="KW-1133">Transmembrane helix</keyword>
<name>A0A4Q5E830_BACUN</name>
<comment type="caution">
    <text evidence="2">The sequence shown here is derived from an EMBL/GenBank/DDBJ whole genome shotgun (WGS) entry which is preliminary data.</text>
</comment>
<proteinExistence type="predicted"/>
<keyword evidence="1" id="KW-0472">Membrane</keyword>
<evidence type="ECO:0000313" key="3">
    <source>
        <dbReference type="Proteomes" id="UP000431575"/>
    </source>
</evidence>
<evidence type="ECO:0000313" key="2">
    <source>
        <dbReference type="EMBL" id="KAB4242181.1"/>
    </source>
</evidence>
<dbReference type="EMBL" id="WCTM01000006">
    <property type="protein sequence ID" value="KAB4242181.1"/>
    <property type="molecule type" value="Genomic_DNA"/>
</dbReference>
<reference evidence="2 3" key="1">
    <citation type="journal article" date="2019" name="Nat. Med.">
        <title>A library of human gut bacterial isolates paired with longitudinal multiomics data enables mechanistic microbiome research.</title>
        <authorList>
            <person name="Poyet M."/>
            <person name="Groussin M."/>
            <person name="Gibbons S.M."/>
            <person name="Avila-Pacheco J."/>
            <person name="Jiang X."/>
            <person name="Kearney S.M."/>
            <person name="Perrotta A.R."/>
            <person name="Berdy B."/>
            <person name="Zhao S."/>
            <person name="Lieberman T.D."/>
            <person name="Swanson P.K."/>
            <person name="Smith M."/>
            <person name="Roesemann S."/>
            <person name="Alexander J.E."/>
            <person name="Rich S.A."/>
            <person name="Livny J."/>
            <person name="Vlamakis H."/>
            <person name="Clish C."/>
            <person name="Bullock K."/>
            <person name="Deik A."/>
            <person name="Scott J."/>
            <person name="Pierce K.A."/>
            <person name="Xavier R.J."/>
            <person name="Alm E.J."/>
        </authorList>
    </citation>
    <scope>NUCLEOTIDE SEQUENCE [LARGE SCALE GENOMIC DNA]</scope>
    <source>
        <strain evidence="2 3">BIOML-A6</strain>
    </source>
</reference>
<accession>A0A4Q5E830</accession>
<dbReference type="AlphaFoldDB" id="A0A4Q5E830"/>
<feature type="transmembrane region" description="Helical" evidence="1">
    <location>
        <begin position="12"/>
        <end position="34"/>
    </location>
</feature>
<evidence type="ECO:0000256" key="1">
    <source>
        <dbReference type="SAM" id="Phobius"/>
    </source>
</evidence>